<reference evidence="1" key="1">
    <citation type="submission" date="2021-03" db="EMBL/GenBank/DDBJ databases">
        <title>Molecular epidemiology and mechanisms of colistin and carbapenem resistance in Enterobacteriaceae from clinical isolates, the environment and porcine samples in Pretoria, South Africa.</title>
        <authorList>
            <person name="Bogoshi D."/>
            <person name="Mbelle N.M."/>
            <person name="Naidoo V."/>
            <person name="Osei Sekyere J."/>
        </authorList>
    </citation>
    <scope>NUCLEOTIDE SEQUENCE</scope>
    <source>
        <strain evidence="1">C080</strain>
    </source>
</reference>
<proteinExistence type="predicted"/>
<organism evidence="1">
    <name type="scientific">Serratia marcescens</name>
    <dbReference type="NCBI Taxonomy" id="615"/>
    <lineage>
        <taxon>Bacteria</taxon>
        <taxon>Pseudomonadati</taxon>
        <taxon>Pseudomonadota</taxon>
        <taxon>Gammaproteobacteria</taxon>
        <taxon>Enterobacterales</taxon>
        <taxon>Yersiniaceae</taxon>
        <taxon>Serratia</taxon>
    </lineage>
</organism>
<accession>A0A939NQU2</accession>
<sequence>MRFKLGAFGIYCLQRRIKLTDLRLIDRGVGDAGAVDGDRAIPVIISNGRQRRPG</sequence>
<dbReference type="AlphaFoldDB" id="A0A939NQU2"/>
<name>A0A939NQU2_SERMA</name>
<evidence type="ECO:0000313" key="1">
    <source>
        <dbReference type="EMBL" id="MBO2007221.1"/>
    </source>
</evidence>
<gene>
    <name evidence="1" type="ORF">J4732_18770</name>
</gene>
<protein>
    <submittedName>
        <fullName evidence="1">Uncharacterized protein</fullName>
    </submittedName>
</protein>
<dbReference type="EMBL" id="JAGETR010000145">
    <property type="protein sequence ID" value="MBO2007221.1"/>
    <property type="molecule type" value="Genomic_DNA"/>
</dbReference>
<comment type="caution">
    <text evidence="1">The sequence shown here is derived from an EMBL/GenBank/DDBJ whole genome shotgun (WGS) entry which is preliminary data.</text>
</comment>